<dbReference type="SUPFAM" id="SSF51261">
    <property type="entry name" value="Duplicated hybrid motif"/>
    <property type="match status" value="1"/>
</dbReference>
<dbReference type="Gene3D" id="6.10.250.3150">
    <property type="match status" value="1"/>
</dbReference>
<evidence type="ECO:0000313" key="8">
    <source>
        <dbReference type="Proteomes" id="UP000215459"/>
    </source>
</evidence>
<dbReference type="Pfam" id="PF01551">
    <property type="entry name" value="Peptidase_M23"/>
    <property type="match status" value="1"/>
</dbReference>
<dbReference type="AlphaFoldDB" id="A0A235B793"/>
<dbReference type="CDD" id="cd12797">
    <property type="entry name" value="M23_peptidase"/>
    <property type="match status" value="1"/>
</dbReference>
<proteinExistence type="predicted"/>
<dbReference type="InterPro" id="IPR016047">
    <property type="entry name" value="M23ase_b-sheet_dom"/>
</dbReference>
<evidence type="ECO:0000259" key="6">
    <source>
        <dbReference type="Pfam" id="PF24568"/>
    </source>
</evidence>
<dbReference type="InterPro" id="IPR057309">
    <property type="entry name" value="PcsB_CC"/>
</dbReference>
<feature type="domain" description="Peptidoglycan hydrolase PcsB coiled-coil" evidence="6">
    <location>
        <begin position="94"/>
        <end position="164"/>
    </location>
</feature>
<evidence type="ECO:0000256" key="1">
    <source>
        <dbReference type="ARBA" id="ARBA00022729"/>
    </source>
</evidence>
<evidence type="ECO:0000259" key="5">
    <source>
        <dbReference type="Pfam" id="PF01551"/>
    </source>
</evidence>
<dbReference type="RefSeq" id="WP_094264145.1">
    <property type="nucleotide sequence ID" value="NZ_NOWF01000004.1"/>
</dbReference>
<feature type="region of interest" description="Disordered" evidence="3">
    <location>
        <begin position="205"/>
        <end position="247"/>
    </location>
</feature>
<feature type="compositionally biased region" description="Basic and acidic residues" evidence="3">
    <location>
        <begin position="205"/>
        <end position="240"/>
    </location>
</feature>
<dbReference type="Pfam" id="PF24568">
    <property type="entry name" value="CC_PcsB"/>
    <property type="match status" value="1"/>
</dbReference>
<dbReference type="OrthoDB" id="9805799at2"/>
<feature type="chain" id="PRO_5013122140" evidence="4">
    <location>
        <begin position="27"/>
        <end position="381"/>
    </location>
</feature>
<sequence>MKKRLLAGVTSVALALTLGLPGSIYADDLDEKRKDVKERDKEIQRLEKEKKQTEQDLESVLDELEQQKEELNQLNQDVYETEKKLEKSEEKLDEKKQQIEEQKRLFNSRVRHIYEQGEMFYLESLFEADSLGDFLKRLEFVQLVSKRDRQLIENYEADKKAIVEEKKKIEKLLKKRKEKSEEAEELHSQLTAEYKKYESEMDRLKDEKEDLEEVNEKEKKKIRDLIRQRQQEQKEREQSKNKKGPVKQAEGAFYWPVDGAEVTSGYGMRYHPVRKRYKMHTGIDLSGSLGTPIKAADDGKVIEARPASGYGYIIIIDHGGGVSTLYAHMYPQDVKVKVGQKVSRGQIIAGIGNNGFSTGPHLHVEVLKNGNHTNPMPYFKK</sequence>
<dbReference type="Proteomes" id="UP000215459">
    <property type="component" value="Unassembled WGS sequence"/>
</dbReference>
<comment type="caution">
    <text evidence="7">The sequence shown here is derived from an EMBL/GenBank/DDBJ whole genome shotgun (WGS) entry which is preliminary data.</text>
</comment>
<dbReference type="PANTHER" id="PTHR21666:SF270">
    <property type="entry name" value="MUREIN HYDROLASE ACTIVATOR ENVC"/>
    <property type="match status" value="1"/>
</dbReference>
<name>A0A235B793_9BACL</name>
<protein>
    <submittedName>
        <fullName evidence="7">Uncharacterized protein</fullName>
    </submittedName>
</protein>
<dbReference type="InterPro" id="IPR011055">
    <property type="entry name" value="Dup_hybrid_motif"/>
</dbReference>
<dbReference type="Gene3D" id="2.70.70.10">
    <property type="entry name" value="Glucose Permease (Domain IIA)"/>
    <property type="match status" value="1"/>
</dbReference>
<gene>
    <name evidence="7" type="ORF">CHM34_08355</name>
</gene>
<organism evidence="7 8">
    <name type="scientific">Paludifilum halophilum</name>
    <dbReference type="NCBI Taxonomy" id="1642702"/>
    <lineage>
        <taxon>Bacteria</taxon>
        <taxon>Bacillati</taxon>
        <taxon>Bacillota</taxon>
        <taxon>Bacilli</taxon>
        <taxon>Bacillales</taxon>
        <taxon>Thermoactinomycetaceae</taxon>
        <taxon>Paludifilum</taxon>
    </lineage>
</organism>
<dbReference type="EMBL" id="NOWF01000004">
    <property type="protein sequence ID" value="OYD08111.1"/>
    <property type="molecule type" value="Genomic_DNA"/>
</dbReference>
<evidence type="ECO:0000313" key="7">
    <source>
        <dbReference type="EMBL" id="OYD08111.1"/>
    </source>
</evidence>
<dbReference type="PANTHER" id="PTHR21666">
    <property type="entry name" value="PEPTIDASE-RELATED"/>
    <property type="match status" value="1"/>
</dbReference>
<feature type="signal peptide" evidence="4">
    <location>
        <begin position="1"/>
        <end position="26"/>
    </location>
</feature>
<dbReference type="InterPro" id="IPR050570">
    <property type="entry name" value="Cell_wall_metabolism_enzyme"/>
</dbReference>
<keyword evidence="2" id="KW-0175">Coiled coil</keyword>
<feature type="coiled-coil region" evidence="2">
    <location>
        <begin position="29"/>
        <end position="109"/>
    </location>
</feature>
<dbReference type="GO" id="GO:0004222">
    <property type="term" value="F:metalloendopeptidase activity"/>
    <property type="evidence" value="ECO:0007669"/>
    <property type="project" value="TreeGrafter"/>
</dbReference>
<accession>A0A235B793</accession>
<evidence type="ECO:0000256" key="4">
    <source>
        <dbReference type="SAM" id="SignalP"/>
    </source>
</evidence>
<evidence type="ECO:0000256" key="2">
    <source>
        <dbReference type="SAM" id="Coils"/>
    </source>
</evidence>
<keyword evidence="1 4" id="KW-0732">Signal</keyword>
<feature type="domain" description="M23ase beta-sheet core" evidence="5">
    <location>
        <begin position="278"/>
        <end position="375"/>
    </location>
</feature>
<reference evidence="7 8" key="1">
    <citation type="submission" date="2017-07" db="EMBL/GenBank/DDBJ databases">
        <title>The genome sequence of Paludifilum halophilum highlights mechanisms for microbial adaptation to high salt environemnts.</title>
        <authorList>
            <person name="Belbahri L."/>
        </authorList>
    </citation>
    <scope>NUCLEOTIDE SEQUENCE [LARGE SCALE GENOMIC DNA]</scope>
    <source>
        <strain evidence="7 8">DSM 102817</strain>
    </source>
</reference>
<evidence type="ECO:0000256" key="3">
    <source>
        <dbReference type="SAM" id="MobiDB-lite"/>
    </source>
</evidence>
<keyword evidence="8" id="KW-1185">Reference proteome</keyword>